<protein>
    <submittedName>
        <fullName evidence="1">Uncharacterized protein</fullName>
    </submittedName>
</protein>
<dbReference type="AlphaFoldDB" id="A0A8S0T068"/>
<evidence type="ECO:0000313" key="2">
    <source>
        <dbReference type="Proteomes" id="UP000594638"/>
    </source>
</evidence>
<sequence>MEVVLVKRKVNRCSGCRRKVGWKREDSDSAKVVLVKREVNRRSGYNRYIGSAEVGGVDVDAGYCSCKPATILYCFAVVCDGGHGGELQWLWWSWRFD</sequence>
<dbReference type="Gramene" id="OE9A028270T1">
    <property type="protein sequence ID" value="OE9A028270C1"/>
    <property type="gene ID" value="OE9A028270"/>
</dbReference>
<reference evidence="1 2" key="1">
    <citation type="submission" date="2019-12" db="EMBL/GenBank/DDBJ databases">
        <authorList>
            <person name="Alioto T."/>
            <person name="Alioto T."/>
            <person name="Gomez Garrido J."/>
        </authorList>
    </citation>
    <scope>NUCLEOTIDE SEQUENCE [LARGE SCALE GENOMIC DNA]</scope>
</reference>
<comment type="caution">
    <text evidence="1">The sequence shown here is derived from an EMBL/GenBank/DDBJ whole genome shotgun (WGS) entry which is preliminary data.</text>
</comment>
<evidence type="ECO:0000313" key="1">
    <source>
        <dbReference type="EMBL" id="CAA2998849.1"/>
    </source>
</evidence>
<accession>A0A8S0T068</accession>
<dbReference type="Proteomes" id="UP000594638">
    <property type="component" value="Unassembled WGS sequence"/>
</dbReference>
<proteinExistence type="predicted"/>
<name>A0A8S0T068_OLEEU</name>
<keyword evidence="2" id="KW-1185">Reference proteome</keyword>
<organism evidence="1 2">
    <name type="scientific">Olea europaea subsp. europaea</name>
    <dbReference type="NCBI Taxonomy" id="158383"/>
    <lineage>
        <taxon>Eukaryota</taxon>
        <taxon>Viridiplantae</taxon>
        <taxon>Streptophyta</taxon>
        <taxon>Embryophyta</taxon>
        <taxon>Tracheophyta</taxon>
        <taxon>Spermatophyta</taxon>
        <taxon>Magnoliopsida</taxon>
        <taxon>eudicotyledons</taxon>
        <taxon>Gunneridae</taxon>
        <taxon>Pentapetalae</taxon>
        <taxon>asterids</taxon>
        <taxon>lamiids</taxon>
        <taxon>Lamiales</taxon>
        <taxon>Oleaceae</taxon>
        <taxon>Oleeae</taxon>
        <taxon>Olea</taxon>
    </lineage>
</organism>
<dbReference type="EMBL" id="CACTIH010005606">
    <property type="protein sequence ID" value="CAA2998849.1"/>
    <property type="molecule type" value="Genomic_DNA"/>
</dbReference>
<gene>
    <name evidence="1" type="ORF">OLEA9_A028270</name>
</gene>